<feature type="domain" description="EF-hand" evidence="6">
    <location>
        <begin position="85"/>
        <end position="120"/>
    </location>
</feature>
<gene>
    <name evidence="7" type="ORF">WN55_03794</name>
</gene>
<dbReference type="GO" id="GO:0005509">
    <property type="term" value="F:calcium ion binding"/>
    <property type="evidence" value="ECO:0007669"/>
    <property type="project" value="InterPro"/>
</dbReference>
<proteinExistence type="inferred from homology"/>
<keyword evidence="1" id="KW-0479">Metal-binding</keyword>
<dbReference type="Pfam" id="PF13499">
    <property type="entry name" value="EF-hand_7"/>
    <property type="match status" value="2"/>
</dbReference>
<protein>
    <submittedName>
        <fullName evidence="7">Troponin C, isoform 1</fullName>
    </submittedName>
</protein>
<evidence type="ECO:0000256" key="4">
    <source>
        <dbReference type="ARBA" id="ARBA00023179"/>
    </source>
</evidence>
<dbReference type="EMBL" id="KQ434943">
    <property type="protein sequence ID" value="KZC12280.1"/>
    <property type="molecule type" value="Genomic_DNA"/>
</dbReference>
<evidence type="ECO:0000259" key="6">
    <source>
        <dbReference type="PROSITE" id="PS50222"/>
    </source>
</evidence>
<dbReference type="FunFam" id="1.10.238.10:FF:000103">
    <property type="entry name" value="Troponin C Ib"/>
    <property type="match status" value="1"/>
</dbReference>
<keyword evidence="3" id="KW-0106">Calcium</keyword>
<keyword evidence="4" id="KW-0514">Muscle protein</keyword>
<evidence type="ECO:0000256" key="2">
    <source>
        <dbReference type="ARBA" id="ARBA00022737"/>
    </source>
</evidence>
<dbReference type="SMART" id="SM00054">
    <property type="entry name" value="EFh"/>
    <property type="match status" value="4"/>
</dbReference>
<feature type="non-terminal residue" evidence="7">
    <location>
        <position position="1"/>
    </location>
</feature>
<accession>A0A154PM23</accession>
<dbReference type="InterPro" id="IPR002048">
    <property type="entry name" value="EF_hand_dom"/>
</dbReference>
<dbReference type="GO" id="GO:0016460">
    <property type="term" value="C:myosin II complex"/>
    <property type="evidence" value="ECO:0007669"/>
    <property type="project" value="TreeGrafter"/>
</dbReference>
<evidence type="ECO:0000256" key="1">
    <source>
        <dbReference type="ARBA" id="ARBA00022723"/>
    </source>
</evidence>
<organism evidence="7 8">
    <name type="scientific">Dufourea novaeangliae</name>
    <name type="common">Sweat bee</name>
    <dbReference type="NCBI Taxonomy" id="178035"/>
    <lineage>
        <taxon>Eukaryota</taxon>
        <taxon>Metazoa</taxon>
        <taxon>Ecdysozoa</taxon>
        <taxon>Arthropoda</taxon>
        <taxon>Hexapoda</taxon>
        <taxon>Insecta</taxon>
        <taxon>Pterygota</taxon>
        <taxon>Neoptera</taxon>
        <taxon>Endopterygota</taxon>
        <taxon>Hymenoptera</taxon>
        <taxon>Apocrita</taxon>
        <taxon>Aculeata</taxon>
        <taxon>Apoidea</taxon>
        <taxon>Anthophila</taxon>
        <taxon>Halictidae</taxon>
        <taxon>Rophitinae</taxon>
        <taxon>Dufourea</taxon>
    </lineage>
</organism>
<dbReference type="InterPro" id="IPR018247">
    <property type="entry name" value="EF_Hand_1_Ca_BS"/>
</dbReference>
<feature type="domain" description="EF-hand" evidence="6">
    <location>
        <begin position="44"/>
        <end position="79"/>
    </location>
</feature>
<dbReference type="Proteomes" id="UP000076502">
    <property type="component" value="Unassembled WGS sequence"/>
</dbReference>
<dbReference type="PROSITE" id="PS00018">
    <property type="entry name" value="EF_HAND_1"/>
    <property type="match status" value="1"/>
</dbReference>
<dbReference type="OMA" id="KICFNMF"/>
<evidence type="ECO:0000256" key="3">
    <source>
        <dbReference type="ARBA" id="ARBA00022837"/>
    </source>
</evidence>
<dbReference type="AlphaFoldDB" id="A0A154PM23"/>
<dbReference type="PANTHER" id="PTHR23048:SF0">
    <property type="entry name" value="CALMODULIN LIKE 3"/>
    <property type="match status" value="1"/>
</dbReference>
<name>A0A154PM23_DUFNO</name>
<dbReference type="PANTHER" id="PTHR23048">
    <property type="entry name" value="MYOSIN LIGHT CHAIN 1, 3"/>
    <property type="match status" value="1"/>
</dbReference>
<dbReference type="Gene3D" id="1.10.238.10">
    <property type="entry name" value="EF-hand"/>
    <property type="match status" value="2"/>
</dbReference>
<reference evidence="7 8" key="1">
    <citation type="submission" date="2015-07" db="EMBL/GenBank/DDBJ databases">
        <title>The genome of Dufourea novaeangliae.</title>
        <authorList>
            <person name="Pan H."/>
            <person name="Kapheim K."/>
        </authorList>
    </citation>
    <scope>NUCLEOTIDE SEQUENCE [LARGE SCALE GENOMIC DNA]</scope>
    <source>
        <strain evidence="7">0120121106</strain>
        <tissue evidence="7">Whole body</tissue>
    </source>
</reference>
<dbReference type="InterPro" id="IPR050230">
    <property type="entry name" value="CALM/Myosin/TropC-like"/>
</dbReference>
<sequence>EDIQLSKDQIAQLKMGFDAFDPDKKEIINTDMVGTILAMMGMKIPTQQMQAVIAEFDPFGSGELNFQEFCSLASRFMEEDTDTEAMQQELREAFRLYDKEGNGYITTDVFRDILHELDDALSPEELDMIIEEVDTDGSGTLDFEEFMEVMTG</sequence>
<evidence type="ECO:0000313" key="8">
    <source>
        <dbReference type="Proteomes" id="UP000076502"/>
    </source>
</evidence>
<feature type="domain" description="EF-hand" evidence="6">
    <location>
        <begin position="121"/>
        <end position="152"/>
    </location>
</feature>
<dbReference type="SUPFAM" id="SSF47473">
    <property type="entry name" value="EF-hand"/>
    <property type="match status" value="1"/>
</dbReference>
<evidence type="ECO:0000313" key="7">
    <source>
        <dbReference type="EMBL" id="KZC12280.1"/>
    </source>
</evidence>
<keyword evidence="8" id="KW-1185">Reference proteome</keyword>
<dbReference type="PROSITE" id="PS50222">
    <property type="entry name" value="EF_HAND_2"/>
    <property type="match status" value="3"/>
</dbReference>
<dbReference type="OrthoDB" id="26525at2759"/>
<keyword evidence="2" id="KW-0677">Repeat</keyword>
<dbReference type="STRING" id="178035.A0A154PM23"/>
<evidence type="ECO:0000256" key="5">
    <source>
        <dbReference type="ARBA" id="ARBA00038202"/>
    </source>
</evidence>
<dbReference type="CDD" id="cd00051">
    <property type="entry name" value="EFh"/>
    <property type="match status" value="1"/>
</dbReference>
<dbReference type="InterPro" id="IPR011992">
    <property type="entry name" value="EF-hand-dom_pair"/>
</dbReference>
<comment type="similarity">
    <text evidence="5">Belongs to the troponin C family.</text>
</comment>